<dbReference type="AlphaFoldDB" id="A0A2G5USN3"/>
<evidence type="ECO:0000313" key="2">
    <source>
        <dbReference type="Proteomes" id="UP000230233"/>
    </source>
</evidence>
<organism evidence="1 2">
    <name type="scientific">Caenorhabditis nigoni</name>
    <dbReference type="NCBI Taxonomy" id="1611254"/>
    <lineage>
        <taxon>Eukaryota</taxon>
        <taxon>Metazoa</taxon>
        <taxon>Ecdysozoa</taxon>
        <taxon>Nematoda</taxon>
        <taxon>Chromadorea</taxon>
        <taxon>Rhabditida</taxon>
        <taxon>Rhabditina</taxon>
        <taxon>Rhabditomorpha</taxon>
        <taxon>Rhabditoidea</taxon>
        <taxon>Rhabditidae</taxon>
        <taxon>Peloderinae</taxon>
        <taxon>Caenorhabditis</taxon>
    </lineage>
</organism>
<protein>
    <submittedName>
        <fullName evidence="1">Uncharacterized protein</fullName>
    </submittedName>
</protein>
<comment type="caution">
    <text evidence="1">The sequence shown here is derived from an EMBL/GenBank/DDBJ whole genome shotgun (WGS) entry which is preliminary data.</text>
</comment>
<gene>
    <name evidence="1" type="primary">Cnig_chr_III.g9588</name>
    <name evidence="1" type="ORF">B9Z55_009588</name>
</gene>
<evidence type="ECO:0000313" key="1">
    <source>
        <dbReference type="EMBL" id="PIC42547.1"/>
    </source>
</evidence>
<dbReference type="InterPro" id="IPR009497">
    <property type="entry name" value="Regulator_protein_PHA-1"/>
</dbReference>
<dbReference type="Proteomes" id="UP000230233">
    <property type="component" value="Chromosome III"/>
</dbReference>
<keyword evidence="2" id="KW-1185">Reference proteome</keyword>
<proteinExistence type="predicted"/>
<dbReference type="OrthoDB" id="5909158at2759"/>
<dbReference type="EMBL" id="PDUG01000003">
    <property type="protein sequence ID" value="PIC42547.1"/>
    <property type="molecule type" value="Genomic_DNA"/>
</dbReference>
<reference evidence="2" key="1">
    <citation type="submission" date="2017-10" db="EMBL/GenBank/DDBJ databases">
        <title>Rapid genome shrinkage in a self-fertile nematode reveals novel sperm competition proteins.</title>
        <authorList>
            <person name="Yin D."/>
            <person name="Schwarz E.M."/>
            <person name="Thomas C.G."/>
            <person name="Felde R.L."/>
            <person name="Korf I.F."/>
            <person name="Cutter A.D."/>
            <person name="Schartner C.M."/>
            <person name="Ralston E.J."/>
            <person name="Meyer B.J."/>
            <person name="Haag E.S."/>
        </authorList>
    </citation>
    <scope>NUCLEOTIDE SEQUENCE [LARGE SCALE GENOMIC DNA]</scope>
    <source>
        <strain evidence="2">JU1422</strain>
    </source>
</reference>
<name>A0A2G5USN3_9PELO</name>
<dbReference type="Pfam" id="PF06542">
    <property type="entry name" value="PHA-1"/>
    <property type="match status" value="1"/>
</dbReference>
<accession>A0A2G5USN3</accession>
<sequence length="553" mass="64948">MACFVSQSLVIISKKTSVAVAILFTTSIDLTLIILSSGKMEPSENEELIKNVFNNSYFVNHILDYVLEDFIIYNLDYRLVNKTFRHAVDGKIREKYKSIKLEYDDGAEENSILTEMQKLNPFNIRRELYVNFEEVKVKHLGKLFRFLKNVAQVKVREIRLKNLSRLNVTLHRPIHDKVIGTLIGNNKSEIQTFIGMDDICHPGCSHCLEIANLCPIYGPVQLNYITQPNISRDFEKLIISDYLLDDMANLCVDSSETKEACLDATNRMISSSISCHTLQLNISENRKKRDPPRKKTSTMPMPREILDLMLARWNVNHVILKAVYKTRQDVQLGNWTRKNWLTKFRFHNQYDTVTASNLNIKTQKVDIDLSDSFELSTLLAGSTLHRKRRKDRYQNFVTNVRRIFRTDTISIKFSHWNYDMFQAPLHVIVHRLFENIFKGDFHNLNIDIQLFPCERQEFYSHLIPELPSLTTHPLRIISQEDLSLRLKRRTFNHANQRYYFRPENFSGKICRLHNQEYNCTVNFTMLHQDMIIFSLSDMEDEDDIEDEDDVEDE</sequence>